<dbReference type="OrthoDB" id="436519at2759"/>
<dbReference type="InterPro" id="IPR036869">
    <property type="entry name" value="J_dom_sf"/>
</dbReference>
<dbReference type="PANTHER" id="PTHR45006:SF1">
    <property type="entry name" value="DNAJ-LIKE PROTEIN 1"/>
    <property type="match status" value="1"/>
</dbReference>
<dbReference type="Proteomes" id="UP000789342">
    <property type="component" value="Unassembled WGS sequence"/>
</dbReference>
<dbReference type="PANTHER" id="PTHR45006">
    <property type="entry name" value="DNAJ-LIKE PROTEIN 1"/>
    <property type="match status" value="1"/>
</dbReference>
<dbReference type="InterPro" id="IPR026894">
    <property type="entry name" value="DnaJ_X"/>
</dbReference>
<comment type="caution">
    <text evidence="2">The sequence shown here is derived from an EMBL/GenBank/DDBJ whole genome shotgun (WGS) entry which is preliminary data.</text>
</comment>
<evidence type="ECO:0000313" key="2">
    <source>
        <dbReference type="EMBL" id="CAG8627507.1"/>
    </source>
</evidence>
<dbReference type="SMART" id="SM00271">
    <property type="entry name" value="DnaJ"/>
    <property type="match status" value="1"/>
</dbReference>
<reference evidence="2" key="1">
    <citation type="submission" date="2021-06" db="EMBL/GenBank/DDBJ databases">
        <authorList>
            <person name="Kallberg Y."/>
            <person name="Tangrot J."/>
            <person name="Rosling A."/>
        </authorList>
    </citation>
    <scope>NUCLEOTIDE SEQUENCE</scope>
    <source>
        <strain evidence="2">CL551</strain>
    </source>
</reference>
<dbReference type="PROSITE" id="PS50076">
    <property type="entry name" value="DNAJ_2"/>
    <property type="match status" value="1"/>
</dbReference>
<organism evidence="2 3">
    <name type="scientific">Acaulospora morrowiae</name>
    <dbReference type="NCBI Taxonomy" id="94023"/>
    <lineage>
        <taxon>Eukaryota</taxon>
        <taxon>Fungi</taxon>
        <taxon>Fungi incertae sedis</taxon>
        <taxon>Mucoromycota</taxon>
        <taxon>Glomeromycotina</taxon>
        <taxon>Glomeromycetes</taxon>
        <taxon>Diversisporales</taxon>
        <taxon>Acaulosporaceae</taxon>
        <taxon>Acaulospora</taxon>
    </lineage>
</organism>
<dbReference type="CDD" id="cd06257">
    <property type="entry name" value="DnaJ"/>
    <property type="match status" value="1"/>
</dbReference>
<proteinExistence type="predicted"/>
<protein>
    <submittedName>
        <fullName evidence="2">610_t:CDS:1</fullName>
    </submittedName>
</protein>
<keyword evidence="3" id="KW-1185">Reference proteome</keyword>
<evidence type="ECO:0000313" key="3">
    <source>
        <dbReference type="Proteomes" id="UP000789342"/>
    </source>
</evidence>
<accession>A0A9N9D8W4</accession>
<dbReference type="EMBL" id="CAJVPV010008177">
    <property type="protein sequence ID" value="CAG8627507.1"/>
    <property type="molecule type" value="Genomic_DNA"/>
</dbReference>
<dbReference type="Pfam" id="PF14308">
    <property type="entry name" value="DnaJ-X"/>
    <property type="match status" value="1"/>
</dbReference>
<dbReference type="GO" id="GO:0005829">
    <property type="term" value="C:cytosol"/>
    <property type="evidence" value="ECO:0007669"/>
    <property type="project" value="TreeGrafter"/>
</dbReference>
<evidence type="ECO:0000259" key="1">
    <source>
        <dbReference type="PROSITE" id="PS50076"/>
    </source>
</evidence>
<dbReference type="Gene3D" id="1.10.287.110">
    <property type="entry name" value="DnaJ domain"/>
    <property type="match status" value="1"/>
</dbReference>
<dbReference type="AlphaFoldDB" id="A0A9N9D8W4"/>
<dbReference type="InterPro" id="IPR001623">
    <property type="entry name" value="DnaJ_domain"/>
</dbReference>
<dbReference type="SUPFAM" id="SSF46565">
    <property type="entry name" value="Chaperone J-domain"/>
    <property type="match status" value="1"/>
</dbReference>
<sequence length="329" mass="37948">MDFFEELNECQRQFDRGEISEEEHNERRKLIFTRIADPNKTNPEAVSKPKETDFYTILQLKPSATETEIRKNYRKLALKYHPDKNGNVETEEWGKISKAYKILSDVNSRYLYDNYGTWNDSAENKASFNRYVGGDPWQPYIGNLEVGFWIFSFEDSESSPELKNISKAEQKSSRHAARISNITRYLQDKLIQFPKQNDPSFEGSLRREALNLCAEPNGKELLSLLSEIYISKAQSYLNKCFVSATSIKYSGFFNILRFTKGLVSGFLTVKSKSGQQLNEDEVTKLIWQFSLSEISSVAYETCEKVLNDKSNDLDHLANSLLLLGKVWLE</sequence>
<dbReference type="Pfam" id="PF00226">
    <property type="entry name" value="DnaJ"/>
    <property type="match status" value="1"/>
</dbReference>
<dbReference type="PRINTS" id="PR00625">
    <property type="entry name" value="JDOMAIN"/>
</dbReference>
<gene>
    <name evidence="2" type="ORF">AMORRO_LOCUS8938</name>
</gene>
<name>A0A9N9D8W4_9GLOM</name>
<dbReference type="InterPro" id="IPR052814">
    <property type="entry name" value="Peroxisomal_DnaJ"/>
</dbReference>
<dbReference type="GO" id="GO:0016558">
    <property type="term" value="P:protein import into peroxisome matrix"/>
    <property type="evidence" value="ECO:0007669"/>
    <property type="project" value="TreeGrafter"/>
</dbReference>
<feature type="non-terminal residue" evidence="2">
    <location>
        <position position="1"/>
    </location>
</feature>
<feature type="domain" description="J" evidence="1">
    <location>
        <begin position="53"/>
        <end position="116"/>
    </location>
</feature>